<organism evidence="1">
    <name type="scientific">freshwater metagenome</name>
    <dbReference type="NCBI Taxonomy" id="449393"/>
    <lineage>
        <taxon>unclassified sequences</taxon>
        <taxon>metagenomes</taxon>
        <taxon>ecological metagenomes</taxon>
    </lineage>
</organism>
<proteinExistence type="predicted"/>
<protein>
    <submittedName>
        <fullName evidence="1">Unannotated protein</fullName>
    </submittedName>
</protein>
<dbReference type="AlphaFoldDB" id="A0A6J7DQJ3"/>
<evidence type="ECO:0000313" key="1">
    <source>
        <dbReference type="EMBL" id="CAB4872786.1"/>
    </source>
</evidence>
<reference evidence="1" key="1">
    <citation type="submission" date="2020-05" db="EMBL/GenBank/DDBJ databases">
        <authorList>
            <person name="Chiriac C."/>
            <person name="Salcher M."/>
            <person name="Ghai R."/>
            <person name="Kavagutti S V."/>
        </authorList>
    </citation>
    <scope>NUCLEOTIDE SEQUENCE</scope>
</reference>
<accession>A0A6J7DQJ3</accession>
<dbReference type="EMBL" id="CAFBLM010000037">
    <property type="protein sequence ID" value="CAB4872786.1"/>
    <property type="molecule type" value="Genomic_DNA"/>
</dbReference>
<name>A0A6J7DQJ3_9ZZZZ</name>
<gene>
    <name evidence="1" type="ORF">UFOPK3401_00904</name>
</gene>
<sequence length="86" mass="9440">MVLLSHVHSIKGLSAQAKVISTSRIVAFMNAHWLLVRICQQRSQVSLRLVSGELCTARIEKVGADHLDLSNHQTVLVSAIVAITRI</sequence>